<dbReference type="Pfam" id="PF00361">
    <property type="entry name" value="Proton_antipo_M"/>
    <property type="match status" value="1"/>
</dbReference>
<comment type="catalytic activity">
    <reaction evidence="5">
        <text>a quinone + NADH + 5 H(+)(in) = a quinol + NAD(+) + 4 H(+)(out)</text>
        <dbReference type="Rhea" id="RHEA:57888"/>
        <dbReference type="ChEBI" id="CHEBI:15378"/>
        <dbReference type="ChEBI" id="CHEBI:24646"/>
        <dbReference type="ChEBI" id="CHEBI:57540"/>
        <dbReference type="ChEBI" id="CHEBI:57945"/>
        <dbReference type="ChEBI" id="CHEBI:132124"/>
    </reaction>
</comment>
<dbReference type="HAMAP" id="MF_00445">
    <property type="entry name" value="NDH1_NuoN_1"/>
    <property type="match status" value="1"/>
</dbReference>
<feature type="transmembrane region" description="Helical" evidence="5">
    <location>
        <begin position="266"/>
        <end position="289"/>
    </location>
</feature>
<proteinExistence type="inferred from homology"/>
<feature type="transmembrane region" description="Helical" evidence="5">
    <location>
        <begin position="157"/>
        <end position="180"/>
    </location>
</feature>
<dbReference type="GO" id="GO:0005886">
    <property type="term" value="C:plasma membrane"/>
    <property type="evidence" value="ECO:0007669"/>
    <property type="project" value="UniProtKB-SubCell"/>
</dbReference>
<dbReference type="InterPro" id="IPR010096">
    <property type="entry name" value="NADH-Q_OxRdtase_suN/2"/>
</dbReference>
<keyword evidence="5" id="KW-0874">Quinone</keyword>
<dbReference type="Proteomes" id="UP000193925">
    <property type="component" value="Chromosome AFERRI"/>
</dbReference>
<comment type="subcellular location">
    <subcellularLocation>
        <location evidence="5">Cell membrane</location>
        <topology evidence="5">Multi-pass membrane protein</topology>
    </subcellularLocation>
    <subcellularLocation>
        <location evidence="1">Endomembrane system</location>
        <topology evidence="1">Multi-pass membrane protein</topology>
    </subcellularLocation>
    <subcellularLocation>
        <location evidence="6">Membrane</location>
        <topology evidence="6">Multi-pass membrane protein</topology>
    </subcellularLocation>
</comment>
<dbReference type="PANTHER" id="PTHR22773">
    <property type="entry name" value="NADH DEHYDROGENASE"/>
    <property type="match status" value="1"/>
</dbReference>
<evidence type="ECO:0000256" key="4">
    <source>
        <dbReference type="ARBA" id="ARBA00023136"/>
    </source>
</evidence>
<evidence type="ECO:0000256" key="3">
    <source>
        <dbReference type="ARBA" id="ARBA00022989"/>
    </source>
</evidence>
<feature type="transmembrane region" description="Helical" evidence="5">
    <location>
        <begin position="103"/>
        <end position="120"/>
    </location>
</feature>
<feature type="transmembrane region" description="Helical" evidence="5">
    <location>
        <begin position="71"/>
        <end position="91"/>
    </location>
</feature>
<dbReference type="AlphaFoldDB" id="A0A060UTY8"/>
<protein>
    <recommendedName>
        <fullName evidence="5">NADH-quinone oxidoreductase subunit N</fullName>
        <ecNumber evidence="5">7.1.1.-</ecNumber>
    </recommendedName>
    <alternativeName>
        <fullName evidence="5">NADH dehydrogenase I subunit N</fullName>
    </alternativeName>
    <alternativeName>
        <fullName evidence="5">NDH-1 subunit N</fullName>
    </alternativeName>
</protein>
<evidence type="ECO:0000256" key="1">
    <source>
        <dbReference type="ARBA" id="ARBA00004127"/>
    </source>
</evidence>
<feature type="transmembrane region" description="Helical" evidence="5">
    <location>
        <begin position="6"/>
        <end position="29"/>
    </location>
</feature>
<dbReference type="RefSeq" id="WP_035195070.1">
    <property type="nucleotide sequence ID" value="NZ_CCCS020000057.1"/>
</dbReference>
<comment type="subunit">
    <text evidence="5">NDH-1 is composed of 14 different subunits. Subunits NuoA, H, J, K, L, M, N constitute the membrane sector of the complex.</text>
</comment>
<dbReference type="NCBIfam" id="TIGR01770">
    <property type="entry name" value="NDH_I_N"/>
    <property type="match status" value="1"/>
</dbReference>
<evidence type="ECO:0000256" key="5">
    <source>
        <dbReference type="HAMAP-Rule" id="MF_00445"/>
    </source>
</evidence>
<feature type="transmembrane region" description="Helical" evidence="5">
    <location>
        <begin position="36"/>
        <end position="56"/>
    </location>
</feature>
<evidence type="ECO:0000259" key="7">
    <source>
        <dbReference type="Pfam" id="PF00361"/>
    </source>
</evidence>
<feature type="transmembrane region" description="Helical" evidence="5">
    <location>
        <begin position="444"/>
        <end position="465"/>
    </location>
</feature>
<keyword evidence="2 5" id="KW-0812">Transmembrane</keyword>
<evidence type="ECO:0000256" key="2">
    <source>
        <dbReference type="ARBA" id="ARBA00022692"/>
    </source>
</evidence>
<comment type="similarity">
    <text evidence="5">Belongs to the complex I subunit 2 family.</text>
</comment>
<dbReference type="GO" id="GO:0042773">
    <property type="term" value="P:ATP synthesis coupled electron transport"/>
    <property type="evidence" value="ECO:0007669"/>
    <property type="project" value="InterPro"/>
</dbReference>
<keyword evidence="5" id="KW-1003">Cell membrane</keyword>
<sequence length="482" mass="52465">MINSDGIALLPLIILGVSVVVVMLQIAFYRHHGTTLLLTLLGLIGALSTIPLAWHITPIAVTPLLMIDRYALFYAALIIVAAFFIAVLAYGYLEERPGRREEFYILLLLATLGSAVMVASSDFASFFLGLELLSVSLFALVAYPMSETLSLEASIKYLVLAGVSSSFLLLGMALVYAQLGTIQFHQIGLILASNHFATDYFWPIGLVMIVTGVGFKLALVPFHMWTPDVYEGAPAPVTAYVATVSKGAMLALLLRYFILTGAHHDYLIFLVLSTIAIASMLVGNILALLQNNMKRILAYSSIAHFGYVLVAFLAAGALGIEAVTFYLIAYFVAMLAAFGVITQLSIHEGAKDRALIEDYRGLFWRKPAFAGIFAIALFSLAGMPPTVGFIAEFYVILASVAAQLWPLIFVLVVGNAIGLYYYLRIIIVMFESPTTENVVRDTTPFWAGNLVLISLTVLMVSWGVYPDMLMQIVKTAATGLSH</sequence>
<feature type="transmembrane region" description="Helical" evidence="5">
    <location>
        <begin position="324"/>
        <end position="346"/>
    </location>
</feature>
<comment type="function">
    <text evidence="5">NDH-1 shuttles electrons from NADH, via FMN and iron-sulfur (Fe-S) centers, to quinones in the respiratory chain. The immediate electron acceptor for the enzyme in this species is believed to be ubiquinone. Couples the redox reaction to proton translocation (for every two electrons transferred, four hydrogen ions are translocated across the cytoplasmic membrane), and thus conserves the redox energy in a proton gradient.</text>
</comment>
<dbReference type="GO" id="GO:0012505">
    <property type="term" value="C:endomembrane system"/>
    <property type="evidence" value="ECO:0007669"/>
    <property type="project" value="UniProtKB-SubCell"/>
</dbReference>
<keyword evidence="4 5" id="KW-0472">Membrane</keyword>
<keyword evidence="3 5" id="KW-1133">Transmembrane helix</keyword>
<feature type="transmembrane region" description="Helical" evidence="5">
    <location>
        <begin position="237"/>
        <end position="260"/>
    </location>
</feature>
<gene>
    <name evidence="5 8" type="primary">nuoN</name>
    <name evidence="9" type="ORF">AFERRI_20142</name>
    <name evidence="8" type="ORF">AFERRI_600027</name>
</gene>
<dbReference type="EC" id="7.1.1.-" evidence="5"/>
<name>A0A060UTY8_9PROT</name>
<reference evidence="8" key="2">
    <citation type="submission" date="2014-07" db="EMBL/GenBank/DDBJ databases">
        <title>Initial genome analysis of the psychrotolerant acidophile Acidithiobacillus ferrivorans CF27: insights into iron and sulfur oxidation pathways and into biofilm formation.</title>
        <authorList>
            <person name="Talla E."/>
            <person name="Hedrich S."/>
            <person name="Mangenot S."/>
            <person name="Ji B."/>
            <person name="Johnson D.B."/>
            <person name="Barbe V."/>
            <person name="Bonnefoy V."/>
        </authorList>
    </citation>
    <scope>NUCLEOTIDE SEQUENCE [LARGE SCALE GENOMIC DNA]</scope>
    <source>
        <strain evidence="8">CF27</strain>
    </source>
</reference>
<evidence type="ECO:0000313" key="10">
    <source>
        <dbReference type="Proteomes" id="UP000193925"/>
    </source>
</evidence>
<keyword evidence="5 8" id="KW-0830">Ubiquinone</keyword>
<feature type="transmembrane region" description="Helical" evidence="5">
    <location>
        <begin position="126"/>
        <end position="145"/>
    </location>
</feature>
<feature type="transmembrane region" description="Helical" evidence="5">
    <location>
        <begin position="367"/>
        <end position="387"/>
    </location>
</feature>
<evidence type="ECO:0000313" key="9">
    <source>
        <dbReference type="EMBL" id="SMH65360.1"/>
    </source>
</evidence>
<dbReference type="GO" id="GO:0050136">
    <property type="term" value="F:NADH dehydrogenase (quinone) (non-electrogenic) activity"/>
    <property type="evidence" value="ECO:0007669"/>
    <property type="project" value="UniProtKB-UniRule"/>
</dbReference>
<organism evidence="8">
    <name type="scientific">Acidithiobacillus ferrivorans</name>
    <dbReference type="NCBI Taxonomy" id="160808"/>
    <lineage>
        <taxon>Bacteria</taxon>
        <taxon>Pseudomonadati</taxon>
        <taxon>Pseudomonadota</taxon>
        <taxon>Acidithiobacillia</taxon>
        <taxon>Acidithiobacillales</taxon>
        <taxon>Acidithiobacillaceae</taxon>
        <taxon>Acidithiobacillus</taxon>
    </lineage>
</organism>
<dbReference type="EMBL" id="LT841305">
    <property type="protein sequence ID" value="SMH65360.1"/>
    <property type="molecule type" value="Genomic_DNA"/>
</dbReference>
<accession>A0A060UTY8</accession>
<evidence type="ECO:0000313" key="8">
    <source>
        <dbReference type="EMBL" id="CDQ11801.1"/>
    </source>
</evidence>
<dbReference type="GO" id="GO:0048038">
    <property type="term" value="F:quinone binding"/>
    <property type="evidence" value="ECO:0007669"/>
    <property type="project" value="UniProtKB-KW"/>
</dbReference>
<dbReference type="InterPro" id="IPR001750">
    <property type="entry name" value="ND/Mrp_TM"/>
</dbReference>
<feature type="transmembrane region" description="Helical" evidence="5">
    <location>
        <begin position="296"/>
        <end position="318"/>
    </location>
</feature>
<keyword evidence="5" id="KW-0813">Transport</keyword>
<feature type="domain" description="NADH:quinone oxidoreductase/Mrp antiporter transmembrane" evidence="7">
    <location>
        <begin position="120"/>
        <end position="417"/>
    </location>
</feature>
<keyword evidence="5" id="KW-0520">NAD</keyword>
<dbReference type="GO" id="GO:0008137">
    <property type="term" value="F:NADH dehydrogenase (ubiquinone) activity"/>
    <property type="evidence" value="ECO:0007669"/>
    <property type="project" value="InterPro"/>
</dbReference>
<evidence type="ECO:0000256" key="6">
    <source>
        <dbReference type="RuleBase" id="RU000320"/>
    </source>
</evidence>
<feature type="transmembrane region" description="Helical" evidence="5">
    <location>
        <begin position="393"/>
        <end position="423"/>
    </location>
</feature>
<keyword evidence="10" id="KW-1185">Reference proteome</keyword>
<keyword evidence="5" id="KW-1278">Translocase</keyword>
<feature type="transmembrane region" description="Helical" evidence="5">
    <location>
        <begin position="200"/>
        <end position="225"/>
    </location>
</feature>
<reference evidence="8" key="1">
    <citation type="submission" date="2014-03" db="EMBL/GenBank/DDBJ databases">
        <authorList>
            <person name="Genoscope - CEA"/>
        </authorList>
    </citation>
    <scope>NUCLEOTIDE SEQUENCE [LARGE SCALE GENOMIC DNA]</scope>
    <source>
        <strain evidence="8">CF27</strain>
    </source>
</reference>
<dbReference type="EMBL" id="CCCS020000057">
    <property type="protein sequence ID" value="CDQ11801.1"/>
    <property type="molecule type" value="Genomic_DNA"/>
</dbReference>
<reference evidence="9 10" key="3">
    <citation type="submission" date="2017-03" db="EMBL/GenBank/DDBJ databases">
        <authorList>
            <person name="Regsiter A."/>
            <person name="William W."/>
        </authorList>
    </citation>
    <scope>NUCLEOTIDE SEQUENCE [LARGE SCALE GENOMIC DNA]</scope>
    <source>
        <strain evidence="9">PRJEB5721</strain>
    </source>
</reference>